<keyword evidence="4" id="KW-1185">Reference proteome</keyword>
<feature type="transmembrane region" description="Helical" evidence="2">
    <location>
        <begin position="284"/>
        <end position="301"/>
    </location>
</feature>
<reference evidence="3 4" key="1">
    <citation type="submission" date="2020-05" db="EMBL/GenBank/DDBJ databases">
        <title>Complete genome sequence of of a novel Thermoleptolyngbya strain isolated from hot springs of Ganzi, Sichuan China.</title>
        <authorList>
            <person name="Tang J."/>
            <person name="Daroch M."/>
            <person name="Li L."/>
            <person name="Waleron K."/>
            <person name="Waleron M."/>
            <person name="Waleron M."/>
        </authorList>
    </citation>
    <scope>NUCLEOTIDE SEQUENCE [LARGE SCALE GENOMIC DNA]</scope>
    <source>
        <strain evidence="3 4">PKUAC-SCTA183</strain>
    </source>
</reference>
<dbReference type="EMBL" id="CP053661">
    <property type="protein sequence ID" value="QKD81337.1"/>
    <property type="molecule type" value="Genomic_DNA"/>
</dbReference>
<evidence type="ECO:0000256" key="2">
    <source>
        <dbReference type="SAM" id="Phobius"/>
    </source>
</evidence>
<evidence type="ECO:0000313" key="3">
    <source>
        <dbReference type="EMBL" id="QKD81337.1"/>
    </source>
</evidence>
<accession>A0A6M8B9B2</accession>
<feature type="transmembrane region" description="Helical" evidence="2">
    <location>
        <begin position="42"/>
        <end position="60"/>
    </location>
</feature>
<gene>
    <name evidence="3" type="ORF">HPC62_03345</name>
</gene>
<dbReference type="InterPro" id="IPR049753">
    <property type="entry name" value="EPS_HpsL-like"/>
</dbReference>
<feature type="transmembrane region" description="Helical" evidence="2">
    <location>
        <begin position="308"/>
        <end position="325"/>
    </location>
</feature>
<protein>
    <recommendedName>
        <fullName evidence="5">O-antigen ligase family protein</fullName>
    </recommendedName>
</protein>
<feature type="transmembrane region" description="Helical" evidence="2">
    <location>
        <begin position="355"/>
        <end position="371"/>
    </location>
</feature>
<feature type="transmembrane region" description="Helical" evidence="2">
    <location>
        <begin position="214"/>
        <end position="233"/>
    </location>
</feature>
<feature type="transmembrane region" description="Helical" evidence="2">
    <location>
        <begin position="442"/>
        <end position="464"/>
    </location>
</feature>
<dbReference type="AlphaFoldDB" id="A0A6M8B9B2"/>
<name>A0A6M8B9B2_9CYAN</name>
<keyword evidence="2" id="KW-0472">Membrane</keyword>
<evidence type="ECO:0000256" key="1">
    <source>
        <dbReference type="SAM" id="MobiDB-lite"/>
    </source>
</evidence>
<keyword evidence="2" id="KW-1133">Transmembrane helix</keyword>
<feature type="transmembrane region" description="Helical" evidence="2">
    <location>
        <begin position="178"/>
        <end position="202"/>
    </location>
</feature>
<keyword evidence="2" id="KW-0812">Transmembrane</keyword>
<organism evidence="3 4">
    <name type="scientific">Thermoleptolyngbya sichuanensis A183</name>
    <dbReference type="NCBI Taxonomy" id="2737172"/>
    <lineage>
        <taxon>Bacteria</taxon>
        <taxon>Bacillati</taxon>
        <taxon>Cyanobacteriota</taxon>
        <taxon>Cyanophyceae</taxon>
        <taxon>Oculatellales</taxon>
        <taxon>Oculatellaceae</taxon>
        <taxon>Thermoleptolyngbya</taxon>
        <taxon>Thermoleptolyngbya sichuanensis</taxon>
    </lineage>
</organism>
<dbReference type="NCBIfam" id="NF038300">
    <property type="entry name" value="EPS_HpsL"/>
    <property type="match status" value="1"/>
</dbReference>
<feature type="transmembrane region" description="Helical" evidence="2">
    <location>
        <begin position="476"/>
        <end position="495"/>
    </location>
</feature>
<evidence type="ECO:0000313" key="4">
    <source>
        <dbReference type="Proteomes" id="UP000505210"/>
    </source>
</evidence>
<dbReference type="RefSeq" id="WP_172353740.1">
    <property type="nucleotide sequence ID" value="NZ_CP053661.1"/>
</dbReference>
<dbReference type="Proteomes" id="UP000505210">
    <property type="component" value="Chromosome"/>
</dbReference>
<evidence type="ECO:0008006" key="5">
    <source>
        <dbReference type="Google" id="ProtNLM"/>
    </source>
</evidence>
<sequence>MLKTKPKSKSQPSPSLAVESPQPTLRQRLSQRRKANRLRQELVIFTIFAALFATVVGFVVGLAAGVRPGIGTFIGTLCTALSFKYPRQALWAFLIYMPLSGSVTYALGSSPLLQLAKDGFYIPALFGVIQYCRREKLPVLIPRQMVAPVGILLGLCLMTLLVVNGGQQLSPTPGEQPILMGILGLKVLMGYMPLVVCAYYLLRDRRDLLFLMRLTVIIILTCCALAFIQYVLLKTGYCAGTRFAQGPDLYRASLNARCFVGGSLLYTPQHNQIRLPGTFVAPWQWGWFLISAAFLAFATAFSDPRAQWRTTGLISLASVFIMAVLSGQRVALILVPSVFVTLLVLTGQVVNLRRFIPGAAILGLVLGYAALRNPDILSRRFESLQSRWEASPPHLFILEQFQWSLNHQNFLGNGLGRATNAARTLGDTELIETYYPKLLYEIGMLGTLAFLALVTMLTALTFLAYRSMRDRTLRSYGAALWLFVLFISYNTYYYPLDVDPVAVYYWFFAGVVLKLPELERQERLEAAAAQPQAQRRRFKRLGFA</sequence>
<feature type="transmembrane region" description="Helical" evidence="2">
    <location>
        <begin position="331"/>
        <end position="350"/>
    </location>
</feature>
<feature type="transmembrane region" description="Helical" evidence="2">
    <location>
        <begin position="90"/>
        <end position="108"/>
    </location>
</feature>
<proteinExistence type="predicted"/>
<feature type="region of interest" description="Disordered" evidence="1">
    <location>
        <begin position="1"/>
        <end position="23"/>
    </location>
</feature>
<dbReference type="KEGG" id="theu:HPC62_03345"/>
<feature type="transmembrane region" description="Helical" evidence="2">
    <location>
        <begin position="145"/>
        <end position="166"/>
    </location>
</feature>